<dbReference type="InterPro" id="IPR000914">
    <property type="entry name" value="SBP_5_dom"/>
</dbReference>
<feature type="chain" id="PRO_5046425933" evidence="5">
    <location>
        <begin position="24"/>
        <end position="586"/>
    </location>
</feature>
<dbReference type="Proteomes" id="UP001196301">
    <property type="component" value="Unassembled WGS sequence"/>
</dbReference>
<evidence type="ECO:0000256" key="2">
    <source>
        <dbReference type="ARBA" id="ARBA00022448"/>
    </source>
</evidence>
<reference evidence="7 8" key="1">
    <citation type="submission" date="2021-06" db="EMBL/GenBank/DDBJ databases">
        <authorList>
            <person name="Sun Q."/>
            <person name="Li D."/>
        </authorList>
    </citation>
    <scope>NUCLEOTIDE SEQUENCE [LARGE SCALE GENOMIC DNA]</scope>
    <source>
        <strain evidence="7 8">N19</strain>
    </source>
</reference>
<dbReference type="CDD" id="cd00995">
    <property type="entry name" value="PBP2_NikA_DppA_OppA_like"/>
    <property type="match status" value="1"/>
</dbReference>
<comment type="caution">
    <text evidence="7">The sequence shown here is derived from an EMBL/GenBank/DDBJ whole genome shotgun (WGS) entry which is preliminary data.</text>
</comment>
<evidence type="ECO:0000256" key="4">
    <source>
        <dbReference type="SAM" id="MobiDB-lite"/>
    </source>
</evidence>
<evidence type="ECO:0000256" key="1">
    <source>
        <dbReference type="ARBA" id="ARBA00005695"/>
    </source>
</evidence>
<evidence type="ECO:0000313" key="7">
    <source>
        <dbReference type="EMBL" id="MBU5335270.1"/>
    </source>
</evidence>
<feature type="region of interest" description="Disordered" evidence="4">
    <location>
        <begin position="359"/>
        <end position="425"/>
    </location>
</feature>
<keyword evidence="2" id="KW-0813">Transport</keyword>
<feature type="compositionally biased region" description="Low complexity" evidence="4">
    <location>
        <begin position="388"/>
        <end position="402"/>
    </location>
</feature>
<sequence>MKKVVKLISLLLAMMIFVTGCSANTDSKSKEEKTSKKTSEYINITMRRASTINPILNTDKSVSYVLDLVYDSLFEFDENYNLQPKLVDSYNISSDNKSVDITLKDNIKWHNGDSLTAKDVKYTYELIKDNKKSSYYSLISNINNITVHGSKNLTIKFKDSYAFSLETLIFPIVSKDKLGGLKSDKLELAKNNLVGCGAYKIKTYEDRDYMILELNKDYYDLNKDNNDKEVYVKMVPDSESQTEMVLSLDSDISKVTLGNISKFIDNDNFEINRYQGKNYDYVMFNYDNQYLKNLDIRKAISFAIDRKSIIKDGYSGRAKLTNFPLNSTSKYYDSDLKPLSYNTENAHNYLKKAVLSLNKTDNNDSSDNKNTTKSENNKSDNKTKENTNEANNNNTDNASDKNQTSDKNDSNTTTTKKEKKSFKDVKNSEVKEMLRDVTFKIIVNKNNTERVKAANIISNNLDAIGIKTEIKDLTEDEMTKALDSKDYDLALIGCQLPAVSDATYVINQLGYQDEKLDKYLKQLQNSTSEENTKNIYKKIQKYVKENAIFISFGILDDYVVLNGRLDGELNSNDFNVYSGINTIKMN</sequence>
<feature type="compositionally biased region" description="Basic and acidic residues" evidence="4">
    <location>
        <begin position="366"/>
        <end position="387"/>
    </location>
</feature>
<dbReference type="RefSeq" id="WP_216568420.1">
    <property type="nucleotide sequence ID" value="NZ_JAHLOQ010000003.1"/>
</dbReference>
<accession>A0ABS6DU48</accession>
<dbReference type="InterPro" id="IPR030678">
    <property type="entry name" value="Peptide/Ni-bd"/>
</dbReference>
<evidence type="ECO:0000256" key="5">
    <source>
        <dbReference type="SAM" id="SignalP"/>
    </source>
</evidence>
<feature type="domain" description="Solute-binding protein family 5" evidence="6">
    <location>
        <begin position="82"/>
        <end position="380"/>
    </location>
</feature>
<dbReference type="PANTHER" id="PTHR30290:SF9">
    <property type="entry name" value="OLIGOPEPTIDE-BINDING PROTEIN APPA"/>
    <property type="match status" value="1"/>
</dbReference>
<dbReference type="PIRSF" id="PIRSF002741">
    <property type="entry name" value="MppA"/>
    <property type="match status" value="1"/>
</dbReference>
<dbReference type="PROSITE" id="PS51257">
    <property type="entry name" value="PROKAR_LIPOPROTEIN"/>
    <property type="match status" value="1"/>
</dbReference>
<name>A0ABS6DU48_9FIRM</name>
<evidence type="ECO:0000313" key="8">
    <source>
        <dbReference type="Proteomes" id="UP001196301"/>
    </source>
</evidence>
<dbReference type="EMBL" id="JAHLOQ010000003">
    <property type="protein sequence ID" value="MBU5335270.1"/>
    <property type="molecule type" value="Genomic_DNA"/>
</dbReference>
<keyword evidence="8" id="KW-1185">Reference proteome</keyword>
<dbReference type="PANTHER" id="PTHR30290">
    <property type="entry name" value="PERIPLASMIC BINDING COMPONENT OF ABC TRANSPORTER"/>
    <property type="match status" value="1"/>
</dbReference>
<feature type="signal peptide" evidence="5">
    <location>
        <begin position="1"/>
        <end position="23"/>
    </location>
</feature>
<protein>
    <submittedName>
        <fullName evidence="7">ABC transporter substrate-binding protein</fullName>
    </submittedName>
</protein>
<evidence type="ECO:0000259" key="6">
    <source>
        <dbReference type="Pfam" id="PF00496"/>
    </source>
</evidence>
<gene>
    <name evidence="7" type="ORF">KQI20_02335</name>
</gene>
<keyword evidence="3 5" id="KW-0732">Signal</keyword>
<dbReference type="Pfam" id="PF00496">
    <property type="entry name" value="SBP_bac_5"/>
    <property type="match status" value="1"/>
</dbReference>
<organism evidence="7 8">
    <name type="scientific">Intestinibacter bartlettii</name>
    <dbReference type="NCBI Taxonomy" id="261299"/>
    <lineage>
        <taxon>Bacteria</taxon>
        <taxon>Bacillati</taxon>
        <taxon>Bacillota</taxon>
        <taxon>Clostridia</taxon>
        <taxon>Peptostreptococcales</taxon>
        <taxon>Peptostreptococcaceae</taxon>
        <taxon>Intestinibacter</taxon>
    </lineage>
</organism>
<evidence type="ECO:0000256" key="3">
    <source>
        <dbReference type="ARBA" id="ARBA00022729"/>
    </source>
</evidence>
<dbReference type="InterPro" id="IPR039424">
    <property type="entry name" value="SBP_5"/>
</dbReference>
<comment type="similarity">
    <text evidence="1">Belongs to the bacterial solute-binding protein 5 family.</text>
</comment>
<proteinExistence type="inferred from homology"/>